<accession>A0A2B7YPZ8</accession>
<feature type="transmembrane region" description="Helical" evidence="2">
    <location>
        <begin position="70"/>
        <end position="93"/>
    </location>
</feature>
<dbReference type="EMBL" id="PDNA01000029">
    <property type="protein sequence ID" value="PGH23063.1"/>
    <property type="molecule type" value="Genomic_DNA"/>
</dbReference>
<dbReference type="Proteomes" id="UP000224634">
    <property type="component" value="Unassembled WGS sequence"/>
</dbReference>
<evidence type="ECO:0000313" key="3">
    <source>
        <dbReference type="EMBL" id="PGH23063.1"/>
    </source>
</evidence>
<feature type="transmembrane region" description="Helical" evidence="2">
    <location>
        <begin position="195"/>
        <end position="220"/>
    </location>
</feature>
<name>A0A2B7YPZ8_POLH7</name>
<keyword evidence="4" id="KW-1185">Reference proteome</keyword>
<proteinExistence type="predicted"/>
<comment type="caution">
    <text evidence="3">The sequence shown here is derived from an EMBL/GenBank/DDBJ whole genome shotgun (WGS) entry which is preliminary data.</text>
</comment>
<dbReference type="GO" id="GO:0038038">
    <property type="term" value="C:G protein-coupled receptor homodimeric complex"/>
    <property type="evidence" value="ECO:0007669"/>
    <property type="project" value="TreeGrafter"/>
</dbReference>
<feature type="compositionally biased region" description="Basic and acidic residues" evidence="1">
    <location>
        <begin position="335"/>
        <end position="353"/>
    </location>
</feature>
<dbReference type="OrthoDB" id="5402633at2759"/>
<dbReference type="InterPro" id="IPR027458">
    <property type="entry name" value="STE2_TM1-TM2_sf"/>
</dbReference>
<dbReference type="Pfam" id="PF02116">
    <property type="entry name" value="STE2"/>
    <property type="match status" value="1"/>
</dbReference>
<dbReference type="STRING" id="1447883.A0A2B7YPZ8"/>
<feature type="transmembrane region" description="Helical" evidence="2">
    <location>
        <begin position="232"/>
        <end position="257"/>
    </location>
</feature>
<feature type="compositionally biased region" description="Polar residues" evidence="1">
    <location>
        <begin position="306"/>
        <end position="334"/>
    </location>
</feature>
<evidence type="ECO:0008006" key="5">
    <source>
        <dbReference type="Google" id="ProtNLM"/>
    </source>
</evidence>
<dbReference type="InterPro" id="IPR000366">
    <property type="entry name" value="GPCR_STE2"/>
</dbReference>
<feature type="transmembrane region" description="Helical" evidence="2">
    <location>
        <begin position="263"/>
        <end position="281"/>
    </location>
</feature>
<feature type="transmembrane region" description="Helical" evidence="2">
    <location>
        <begin position="153"/>
        <end position="175"/>
    </location>
</feature>
<dbReference type="AlphaFoldDB" id="A0A2B7YPZ8"/>
<keyword evidence="2" id="KW-0812">Transmembrane</keyword>
<gene>
    <name evidence="3" type="ORF">AJ80_02836</name>
</gene>
<dbReference type="PANTHER" id="PTHR28009:SF1">
    <property type="entry name" value="PHEROMONE ALPHA FACTOR RECEPTOR"/>
    <property type="match status" value="1"/>
</dbReference>
<feature type="region of interest" description="Disordered" evidence="1">
    <location>
        <begin position="294"/>
        <end position="361"/>
    </location>
</feature>
<evidence type="ECO:0000313" key="4">
    <source>
        <dbReference type="Proteomes" id="UP000224634"/>
    </source>
</evidence>
<protein>
    <recommendedName>
        <fullName evidence="5">Pheromone alpha factor receptor</fullName>
    </recommendedName>
</protein>
<dbReference type="Gene3D" id="1.10.287.920">
    <property type="entry name" value="Pheromone alpha factor receptor"/>
    <property type="match status" value="1"/>
</dbReference>
<organism evidence="3 4">
    <name type="scientific">Polytolypa hystricis (strain UAMH7299)</name>
    <dbReference type="NCBI Taxonomy" id="1447883"/>
    <lineage>
        <taxon>Eukaryota</taxon>
        <taxon>Fungi</taxon>
        <taxon>Dikarya</taxon>
        <taxon>Ascomycota</taxon>
        <taxon>Pezizomycotina</taxon>
        <taxon>Eurotiomycetes</taxon>
        <taxon>Eurotiomycetidae</taxon>
        <taxon>Onygenales</taxon>
        <taxon>Onygenales incertae sedis</taxon>
        <taxon>Polytolypa</taxon>
    </lineage>
</organism>
<sequence>MVYPFDPWAQNVTFLRANHSPFDIRVSALIDFANYNTRVVTNEGAQLGACLIMVILLALLTSSEKRKSPIFILNTSALLLNSGRLLCQCLYFSSSYGDLYAFFSGDYSRVTSGGYANSVIGAVVSVLLVAAFEASLFFQTHIMCASLRDLHKYLVLAMALAVTLLATGFRFALSVENCIAILKTADNPEIWVESAANITVTISIFYFSAIFVTKLGVGIASRRRLGLTRFGAMQVIFVMSCQSMVVPAIFAMLQYVFPKAETTSNVLTAVVISLPLSSLWASAATKHSFETVNSTPHRHLWPSPTPQTNTSDRSRQNSTIQPSISTRFGSTSQDPVDRLYPELEDGYEAKTERNSSLASTR</sequence>
<evidence type="ECO:0000256" key="2">
    <source>
        <dbReference type="SAM" id="Phobius"/>
    </source>
</evidence>
<keyword evidence="2" id="KW-0472">Membrane</keyword>
<keyword evidence="2" id="KW-1133">Transmembrane helix</keyword>
<dbReference type="PRINTS" id="PR00250">
    <property type="entry name" value="GPCRSTE2"/>
</dbReference>
<dbReference type="GO" id="GO:0004932">
    <property type="term" value="F:mating-type factor pheromone receptor activity"/>
    <property type="evidence" value="ECO:0007669"/>
    <property type="project" value="InterPro"/>
</dbReference>
<reference evidence="3 4" key="1">
    <citation type="submission" date="2017-10" db="EMBL/GenBank/DDBJ databases">
        <title>Comparative genomics in systemic dimorphic fungi from Ajellomycetaceae.</title>
        <authorList>
            <person name="Munoz J.F."/>
            <person name="Mcewen J.G."/>
            <person name="Clay O.K."/>
            <person name="Cuomo C.A."/>
        </authorList>
    </citation>
    <scope>NUCLEOTIDE SEQUENCE [LARGE SCALE GENOMIC DNA]</scope>
    <source>
        <strain evidence="3 4">UAMH7299</strain>
    </source>
</reference>
<feature type="transmembrane region" description="Helical" evidence="2">
    <location>
        <begin position="44"/>
        <end position="63"/>
    </location>
</feature>
<dbReference type="PANTHER" id="PTHR28009">
    <property type="entry name" value="PHEROMONE ALPHA FACTOR RECEPTOR"/>
    <property type="match status" value="1"/>
</dbReference>
<evidence type="ECO:0000256" key="1">
    <source>
        <dbReference type="SAM" id="MobiDB-lite"/>
    </source>
</evidence>
<dbReference type="GO" id="GO:0000750">
    <property type="term" value="P:pheromone-dependent signal transduction involved in conjugation with cellular fusion"/>
    <property type="evidence" value="ECO:0007669"/>
    <property type="project" value="TreeGrafter"/>
</dbReference>
<dbReference type="CDD" id="cd14939">
    <property type="entry name" value="7tmD_STE2"/>
    <property type="match status" value="1"/>
</dbReference>
<feature type="transmembrane region" description="Helical" evidence="2">
    <location>
        <begin position="113"/>
        <end position="132"/>
    </location>
</feature>